<keyword evidence="10 14" id="KW-0547">Nucleotide-binding</keyword>
<comment type="pathway">
    <text evidence="6 14">Cofactor biosynthesis; adenosylcobalamin biosynthesis; adenosylcobalamin from cob(II)yrinate a,c-diamide: step 5/7.</text>
</comment>
<dbReference type="SUPFAM" id="SSF52540">
    <property type="entry name" value="P-loop containing nucleoside triphosphate hydrolases"/>
    <property type="match status" value="1"/>
</dbReference>
<keyword evidence="13 14" id="KW-0342">GTP-binding</keyword>
<dbReference type="Proteomes" id="UP000298225">
    <property type="component" value="Unassembled WGS sequence"/>
</dbReference>
<dbReference type="CDD" id="cd00544">
    <property type="entry name" value="CobU"/>
    <property type="match status" value="1"/>
</dbReference>
<comment type="function">
    <text evidence="4 14">Catalyzes ATP-dependent phosphorylation of adenosylcobinamide and addition of GMP to adenosylcobinamide phosphate.</text>
</comment>
<keyword evidence="11 14" id="KW-0418">Kinase</keyword>
<keyword evidence="8 14" id="KW-0169">Cobalamin biosynthesis</keyword>
<evidence type="ECO:0000256" key="4">
    <source>
        <dbReference type="ARBA" id="ARBA00003889"/>
    </source>
</evidence>
<dbReference type="Gene3D" id="3.40.50.300">
    <property type="entry name" value="P-loop containing nucleotide triphosphate hydrolases"/>
    <property type="match status" value="1"/>
</dbReference>
<evidence type="ECO:0000256" key="5">
    <source>
        <dbReference type="ARBA" id="ARBA00004692"/>
    </source>
</evidence>
<comment type="similarity">
    <text evidence="7 14">Belongs to the CobU/CobP family.</text>
</comment>
<evidence type="ECO:0000256" key="7">
    <source>
        <dbReference type="ARBA" id="ARBA00007490"/>
    </source>
</evidence>
<feature type="active site" description="GMP-histidine intermediate" evidence="15">
    <location>
        <position position="49"/>
    </location>
</feature>
<organism evidence="17 18">
    <name type="scientific">Bradyrhizobium frederickii</name>
    <dbReference type="NCBI Taxonomy" id="2560054"/>
    <lineage>
        <taxon>Bacteria</taxon>
        <taxon>Pseudomonadati</taxon>
        <taxon>Pseudomonadota</taxon>
        <taxon>Alphaproteobacteria</taxon>
        <taxon>Hyphomicrobiales</taxon>
        <taxon>Nitrobacteraceae</taxon>
        <taxon>Bradyrhizobium</taxon>
    </lineage>
</organism>
<dbReference type="EC" id="2.7.7.62" evidence="14"/>
<keyword evidence="18" id="KW-1185">Reference proteome</keyword>
<evidence type="ECO:0000256" key="3">
    <source>
        <dbReference type="ARBA" id="ARBA00001522"/>
    </source>
</evidence>
<feature type="binding site" evidence="16">
    <location>
        <begin position="8"/>
        <end position="15"/>
    </location>
    <ligand>
        <name>GTP</name>
        <dbReference type="ChEBI" id="CHEBI:37565"/>
    </ligand>
</feature>
<reference evidence="17 18" key="1">
    <citation type="submission" date="2019-03" db="EMBL/GenBank/DDBJ databases">
        <title>Bradyrhizobium strains diversity isolated from Chamaecrista fasciculata.</title>
        <authorList>
            <person name="Urquiaga M.C.O."/>
            <person name="Hungria M."/>
            <person name="Delamuta J.R.M."/>
        </authorList>
    </citation>
    <scope>NUCLEOTIDE SEQUENCE [LARGE SCALE GENOMIC DNA]</scope>
    <source>
        <strain evidence="17 18">CNPSo 3424</strain>
    </source>
</reference>
<dbReference type="UniPathway" id="UPA00148">
    <property type="reaction ID" value="UER00236"/>
</dbReference>
<dbReference type="PANTHER" id="PTHR34848">
    <property type="match status" value="1"/>
</dbReference>
<dbReference type="PANTHER" id="PTHR34848:SF1">
    <property type="entry name" value="BIFUNCTIONAL ADENOSYLCOBALAMIN BIOSYNTHESIS PROTEIN COBU"/>
    <property type="match status" value="1"/>
</dbReference>
<evidence type="ECO:0000256" key="6">
    <source>
        <dbReference type="ARBA" id="ARBA00005159"/>
    </source>
</evidence>
<dbReference type="GO" id="GO:0043752">
    <property type="term" value="F:adenosylcobinamide kinase activity"/>
    <property type="evidence" value="ECO:0007669"/>
    <property type="project" value="UniProtKB-EC"/>
</dbReference>
<comment type="catalytic activity">
    <reaction evidence="3">
        <text>adenosylcob(III)inamide + GTP = adenosylcob(III)inamide phosphate + GDP + H(+)</text>
        <dbReference type="Rhea" id="RHEA:15765"/>
        <dbReference type="ChEBI" id="CHEBI:2480"/>
        <dbReference type="ChEBI" id="CHEBI:15378"/>
        <dbReference type="ChEBI" id="CHEBI:37565"/>
        <dbReference type="ChEBI" id="CHEBI:58189"/>
        <dbReference type="ChEBI" id="CHEBI:58502"/>
        <dbReference type="EC" id="2.7.1.156"/>
    </reaction>
</comment>
<dbReference type="Pfam" id="PF02283">
    <property type="entry name" value="CobU"/>
    <property type="match status" value="1"/>
</dbReference>
<sequence>MAVILITGGARSGKSMRAEMRTRAFPGQPVYVATAEPLDSEMETRIARHRARRGADWIEREVPLDLVDALVASDGGGARLVDCLTLWLSNLMHAARDWERDVTELASALPRLKSPVVLVTNEVGLGIVPDNALARSFRDAAGIMNQTIAAAADEVEFVVAGLPMKLK</sequence>
<evidence type="ECO:0000256" key="12">
    <source>
        <dbReference type="ARBA" id="ARBA00022840"/>
    </source>
</evidence>
<evidence type="ECO:0000256" key="16">
    <source>
        <dbReference type="PIRSR" id="PIRSR006135-2"/>
    </source>
</evidence>
<evidence type="ECO:0000256" key="15">
    <source>
        <dbReference type="PIRSR" id="PIRSR006135-1"/>
    </source>
</evidence>
<evidence type="ECO:0000313" key="18">
    <source>
        <dbReference type="Proteomes" id="UP000298225"/>
    </source>
</evidence>
<protein>
    <recommendedName>
        <fullName evidence="14">Bifunctional adenosylcobalamin biosynthesis protein</fullName>
        <ecNumber evidence="14">2.7.1.156</ecNumber>
        <ecNumber evidence="14">2.7.7.62</ecNumber>
    </recommendedName>
</protein>
<evidence type="ECO:0000256" key="10">
    <source>
        <dbReference type="ARBA" id="ARBA00022741"/>
    </source>
</evidence>
<keyword evidence="12 14" id="KW-0067">ATP-binding</keyword>
<gene>
    <name evidence="17" type="primary">cobU</name>
    <name evidence="17" type="ORF">E4K66_04785</name>
</gene>
<dbReference type="EMBL" id="SPQU01000002">
    <property type="protein sequence ID" value="TFV41641.1"/>
    <property type="molecule type" value="Genomic_DNA"/>
</dbReference>
<evidence type="ECO:0000256" key="2">
    <source>
        <dbReference type="ARBA" id="ARBA00000711"/>
    </source>
</evidence>
<dbReference type="RefSeq" id="WP_135168261.1">
    <property type="nucleotide sequence ID" value="NZ_SPQU01000002.1"/>
</dbReference>
<comment type="catalytic activity">
    <reaction evidence="1 14">
        <text>adenosylcob(III)inamide + ATP = adenosylcob(III)inamide phosphate + ADP + H(+)</text>
        <dbReference type="Rhea" id="RHEA:15769"/>
        <dbReference type="ChEBI" id="CHEBI:2480"/>
        <dbReference type="ChEBI" id="CHEBI:15378"/>
        <dbReference type="ChEBI" id="CHEBI:30616"/>
        <dbReference type="ChEBI" id="CHEBI:58502"/>
        <dbReference type="ChEBI" id="CHEBI:456216"/>
        <dbReference type="EC" id="2.7.1.156"/>
    </reaction>
</comment>
<evidence type="ECO:0000256" key="14">
    <source>
        <dbReference type="PIRNR" id="PIRNR006135"/>
    </source>
</evidence>
<name>A0A4Y9LDM7_9BRAD</name>
<dbReference type="NCBIfam" id="NF004469">
    <property type="entry name" value="PRK05800.1"/>
    <property type="match status" value="1"/>
</dbReference>
<proteinExistence type="inferred from homology"/>
<feature type="binding site" evidence="16">
    <location>
        <position position="61"/>
    </location>
    <ligand>
        <name>GTP</name>
        <dbReference type="ChEBI" id="CHEBI:37565"/>
    </ligand>
</feature>
<dbReference type="GO" id="GO:0005525">
    <property type="term" value="F:GTP binding"/>
    <property type="evidence" value="ECO:0007669"/>
    <property type="project" value="UniProtKB-UniRule"/>
</dbReference>
<accession>A0A4Y9LDM7</accession>
<feature type="binding site" evidence="16">
    <location>
        <position position="82"/>
    </location>
    <ligand>
        <name>GTP</name>
        <dbReference type="ChEBI" id="CHEBI:37565"/>
    </ligand>
</feature>
<evidence type="ECO:0000256" key="9">
    <source>
        <dbReference type="ARBA" id="ARBA00022679"/>
    </source>
</evidence>
<feature type="binding site" evidence="16">
    <location>
        <begin position="50"/>
        <end position="53"/>
    </location>
    <ligand>
        <name>GTP</name>
        <dbReference type="ChEBI" id="CHEBI:37565"/>
    </ligand>
</feature>
<evidence type="ECO:0000256" key="1">
    <source>
        <dbReference type="ARBA" id="ARBA00000312"/>
    </source>
</evidence>
<evidence type="ECO:0000256" key="13">
    <source>
        <dbReference type="ARBA" id="ARBA00023134"/>
    </source>
</evidence>
<comment type="pathway">
    <text evidence="5 14">Cofactor biosynthesis; adenosylcobalamin biosynthesis; adenosylcobalamin from cob(II)yrinate a,c-diamide: step 6/7.</text>
</comment>
<evidence type="ECO:0000256" key="11">
    <source>
        <dbReference type="ARBA" id="ARBA00022777"/>
    </source>
</evidence>
<evidence type="ECO:0000313" key="17">
    <source>
        <dbReference type="EMBL" id="TFV41641.1"/>
    </source>
</evidence>
<keyword evidence="9 14" id="KW-0808">Transferase</keyword>
<dbReference type="GO" id="GO:0009236">
    <property type="term" value="P:cobalamin biosynthetic process"/>
    <property type="evidence" value="ECO:0007669"/>
    <property type="project" value="UniProtKB-UniRule"/>
</dbReference>
<evidence type="ECO:0000256" key="8">
    <source>
        <dbReference type="ARBA" id="ARBA00022573"/>
    </source>
</evidence>
<dbReference type="OrthoDB" id="9788370at2"/>
<dbReference type="AlphaFoldDB" id="A0A4Y9LDM7"/>
<dbReference type="PIRSF" id="PIRSF006135">
    <property type="entry name" value="CobU"/>
    <property type="match status" value="1"/>
</dbReference>
<dbReference type="EC" id="2.7.1.156" evidence="14"/>
<dbReference type="GO" id="GO:0008820">
    <property type="term" value="F:cobinamide phosphate guanylyltransferase activity"/>
    <property type="evidence" value="ECO:0007669"/>
    <property type="project" value="UniProtKB-UniRule"/>
</dbReference>
<dbReference type="InterPro" id="IPR003203">
    <property type="entry name" value="CobU/CobP"/>
</dbReference>
<comment type="caution">
    <text evidence="17">The sequence shown here is derived from an EMBL/GenBank/DDBJ whole genome shotgun (WGS) entry which is preliminary data.</text>
</comment>
<dbReference type="InterPro" id="IPR027417">
    <property type="entry name" value="P-loop_NTPase"/>
</dbReference>
<comment type="catalytic activity">
    <reaction evidence="2 14">
        <text>adenosylcob(III)inamide phosphate + GTP + H(+) = adenosylcob(III)inamide-GDP + diphosphate</text>
        <dbReference type="Rhea" id="RHEA:22712"/>
        <dbReference type="ChEBI" id="CHEBI:15378"/>
        <dbReference type="ChEBI" id="CHEBI:33019"/>
        <dbReference type="ChEBI" id="CHEBI:37565"/>
        <dbReference type="ChEBI" id="CHEBI:58502"/>
        <dbReference type="ChEBI" id="CHEBI:60487"/>
        <dbReference type="EC" id="2.7.7.62"/>
    </reaction>
</comment>
<dbReference type="GO" id="GO:0005524">
    <property type="term" value="F:ATP binding"/>
    <property type="evidence" value="ECO:0007669"/>
    <property type="project" value="UniProtKB-UniRule"/>
</dbReference>
<keyword evidence="17" id="KW-0548">Nucleotidyltransferase</keyword>
<feature type="binding site" evidence="16">
    <location>
        <begin position="33"/>
        <end position="35"/>
    </location>
    <ligand>
        <name>GTP</name>
        <dbReference type="ChEBI" id="CHEBI:37565"/>
    </ligand>
</feature>